<accession>A0A934U646</accession>
<dbReference type="PANTHER" id="PTHR48081:SF30">
    <property type="entry name" value="ACETYL-HYDROLASE LIPR-RELATED"/>
    <property type="match status" value="1"/>
</dbReference>
<organism evidence="5 6">
    <name type="scientific">Antrihabitans stalagmiti</name>
    <dbReference type="NCBI Taxonomy" id="2799499"/>
    <lineage>
        <taxon>Bacteria</taxon>
        <taxon>Bacillati</taxon>
        <taxon>Actinomycetota</taxon>
        <taxon>Actinomycetes</taxon>
        <taxon>Mycobacteriales</taxon>
        <taxon>Nocardiaceae</taxon>
        <taxon>Antrihabitans</taxon>
    </lineage>
</organism>
<feature type="active site" evidence="3">
    <location>
        <position position="162"/>
    </location>
</feature>
<evidence type="ECO:0000256" key="3">
    <source>
        <dbReference type="PROSITE-ProRule" id="PRU10038"/>
    </source>
</evidence>
<dbReference type="RefSeq" id="WP_199707448.1">
    <property type="nucleotide sequence ID" value="NZ_JAEMNV010000010.1"/>
</dbReference>
<dbReference type="InterPro" id="IPR029058">
    <property type="entry name" value="AB_hydrolase_fold"/>
</dbReference>
<dbReference type="AlphaFoldDB" id="A0A934U646"/>
<evidence type="ECO:0000256" key="1">
    <source>
        <dbReference type="ARBA" id="ARBA00010515"/>
    </source>
</evidence>
<evidence type="ECO:0000313" key="5">
    <source>
        <dbReference type="EMBL" id="MBJ8342121.1"/>
    </source>
</evidence>
<comment type="caution">
    <text evidence="5">The sequence shown here is derived from an EMBL/GenBank/DDBJ whole genome shotgun (WGS) entry which is preliminary data.</text>
</comment>
<gene>
    <name evidence="5" type="ORF">JGU71_24845</name>
</gene>
<keyword evidence="6" id="KW-1185">Reference proteome</keyword>
<protein>
    <submittedName>
        <fullName evidence="5">Alpha/beta hydrolase fold domain-containing protein</fullName>
    </submittedName>
</protein>
<dbReference type="InterPro" id="IPR013094">
    <property type="entry name" value="AB_hydrolase_3"/>
</dbReference>
<name>A0A934U646_9NOCA</name>
<dbReference type="Proteomes" id="UP000655868">
    <property type="component" value="Unassembled WGS sequence"/>
</dbReference>
<evidence type="ECO:0000313" key="6">
    <source>
        <dbReference type="Proteomes" id="UP000655868"/>
    </source>
</evidence>
<dbReference type="SUPFAM" id="SSF53474">
    <property type="entry name" value="alpha/beta-Hydrolases"/>
    <property type="match status" value="1"/>
</dbReference>
<dbReference type="PROSITE" id="PS01174">
    <property type="entry name" value="LIPASE_GDXG_SER"/>
    <property type="match status" value="1"/>
</dbReference>
<comment type="similarity">
    <text evidence="1">Belongs to the 'GDXG' lipolytic enzyme family.</text>
</comment>
<dbReference type="InterPro" id="IPR050300">
    <property type="entry name" value="GDXG_lipolytic_enzyme"/>
</dbReference>
<sequence length="327" mass="33735">MSTQPLVSTAPSLQSQAVHATFRLVVRPVLQRIPVNGWPVVLAATVESAAKVLPPPSGVTVEKVCLARFDAEIVRPSTGPMDLRRGAVLYLHGGAFLVGGLNSHRPVVAAIARRTGLAVMHVAYRQLPDAPISGSVEDCVMAYRWLVNRGVDPARIVIAGDSAGGFLAFATALAAPAAGLGGPAALIGFSPWLDLDCATKLAHPNNDSDAYLPAKLLAAVGGSGGTGPNGEALPSPVDGALSGLPPVLLIAVDSEVLFVDSELMAARLDAAGVPCTLRIWKGQIHAFTTLFPWLPESRAALDDAASFIISRIGAAPVPSIEHPANGS</sequence>
<dbReference type="InterPro" id="IPR033140">
    <property type="entry name" value="Lipase_GDXG_put_SER_AS"/>
</dbReference>
<keyword evidence="2 5" id="KW-0378">Hydrolase</keyword>
<dbReference type="Pfam" id="PF07859">
    <property type="entry name" value="Abhydrolase_3"/>
    <property type="match status" value="1"/>
</dbReference>
<reference evidence="5" key="1">
    <citation type="submission" date="2020-12" db="EMBL/GenBank/DDBJ databases">
        <title>Antrihabitans popcorni sp. nov. and Antrihabitans auranticaus sp. nov., isolated from a larva cave.</title>
        <authorList>
            <person name="Lee S.D."/>
            <person name="Kim I.S."/>
        </authorList>
    </citation>
    <scope>NUCLEOTIDE SEQUENCE</scope>
    <source>
        <strain evidence="5">YC3-6</strain>
    </source>
</reference>
<dbReference type="PANTHER" id="PTHR48081">
    <property type="entry name" value="AB HYDROLASE SUPERFAMILY PROTEIN C4A8.06C"/>
    <property type="match status" value="1"/>
</dbReference>
<feature type="domain" description="Alpha/beta hydrolase fold-3" evidence="4">
    <location>
        <begin position="88"/>
        <end position="288"/>
    </location>
</feature>
<dbReference type="EMBL" id="JAEMNV010000010">
    <property type="protein sequence ID" value="MBJ8342121.1"/>
    <property type="molecule type" value="Genomic_DNA"/>
</dbReference>
<dbReference type="GO" id="GO:0004806">
    <property type="term" value="F:triacylglycerol lipase activity"/>
    <property type="evidence" value="ECO:0007669"/>
    <property type="project" value="TreeGrafter"/>
</dbReference>
<evidence type="ECO:0000259" key="4">
    <source>
        <dbReference type="Pfam" id="PF07859"/>
    </source>
</evidence>
<proteinExistence type="inferred from homology"/>
<dbReference type="Gene3D" id="3.40.50.1820">
    <property type="entry name" value="alpha/beta hydrolase"/>
    <property type="match status" value="1"/>
</dbReference>
<evidence type="ECO:0000256" key="2">
    <source>
        <dbReference type="ARBA" id="ARBA00022801"/>
    </source>
</evidence>